<dbReference type="PANTHER" id="PTHR30349:SF64">
    <property type="entry name" value="PROPHAGE INTEGRASE INTD-RELATED"/>
    <property type="match status" value="1"/>
</dbReference>
<evidence type="ECO:0000256" key="2">
    <source>
        <dbReference type="ARBA" id="ARBA00023125"/>
    </source>
</evidence>
<dbReference type="Gene3D" id="1.10.150.130">
    <property type="match status" value="1"/>
</dbReference>
<accession>A0ABW3Y349</accession>
<name>A0ABW3Y349_9FLAO</name>
<dbReference type="Proteomes" id="UP001597201">
    <property type="component" value="Unassembled WGS sequence"/>
</dbReference>
<gene>
    <name evidence="5" type="ORF">ACFQ39_06030</name>
</gene>
<dbReference type="InterPro" id="IPR050090">
    <property type="entry name" value="Tyrosine_recombinase_XerCD"/>
</dbReference>
<sequence>MATLNYIVKGKKYYSNILVRFKDGTRNDLTASTEIKVDPKKWSSTRQRIKQIAGDTSKDEINVQLGKLEEFILNQFNNDHMKGVFIDTNWLKKKIAKFFNRPIDDLAIDQIYFVPYVQGFIKIAPTRLVKGKNQPVSQGTIKKYKSTLVKLQDYERKYKTKIRFTDLDLHFYDKFVNMLSVEQKINMGTVGHYIKTVKTMAREAKLLGLPVHEHINHPKFFGPTSQALSIYLKDDEINTIFSHNFKLNERLDNARDLFIIGLRTGLRISDFLRLKETNIKEGFIEIETQKTGQTVVIPMHPQVKEILEKRNGFPESISDQKFNLYIKEVCQEAKLNAMTEGSKINPKTNRKEKGIYPKYELVTSHICRRSFASNLYGKLPNLVIMGITGHQTEAQFLKYIKITPKENAKKLQEFWQKQLEENQVEKLNMKVVK</sequence>
<dbReference type="InterPro" id="IPR013762">
    <property type="entry name" value="Integrase-like_cat_sf"/>
</dbReference>
<dbReference type="Pfam" id="PF00589">
    <property type="entry name" value="Phage_integrase"/>
    <property type="match status" value="1"/>
</dbReference>
<dbReference type="RefSeq" id="WP_377177091.1">
    <property type="nucleotide sequence ID" value="NZ_JBHTMY010000002.1"/>
</dbReference>
<dbReference type="Pfam" id="PF13102">
    <property type="entry name" value="Phage_int_SAM_5"/>
    <property type="match status" value="1"/>
</dbReference>
<dbReference type="SUPFAM" id="SSF56349">
    <property type="entry name" value="DNA breaking-rejoining enzymes"/>
    <property type="match status" value="1"/>
</dbReference>
<dbReference type="InterPro" id="IPR025269">
    <property type="entry name" value="SAM-like_dom"/>
</dbReference>
<dbReference type="Gene3D" id="1.10.443.10">
    <property type="entry name" value="Intergrase catalytic core"/>
    <property type="match status" value="1"/>
</dbReference>
<evidence type="ECO:0000256" key="1">
    <source>
        <dbReference type="ARBA" id="ARBA00008857"/>
    </source>
</evidence>
<dbReference type="PROSITE" id="PS51898">
    <property type="entry name" value="TYR_RECOMBINASE"/>
    <property type="match status" value="1"/>
</dbReference>
<comment type="caution">
    <text evidence="5">The sequence shown here is derived from an EMBL/GenBank/DDBJ whole genome shotgun (WGS) entry which is preliminary data.</text>
</comment>
<dbReference type="InterPro" id="IPR002104">
    <property type="entry name" value="Integrase_catalytic"/>
</dbReference>
<comment type="similarity">
    <text evidence="1">Belongs to the 'phage' integrase family.</text>
</comment>
<keyword evidence="2" id="KW-0238">DNA-binding</keyword>
<evidence type="ECO:0000313" key="6">
    <source>
        <dbReference type="Proteomes" id="UP001597201"/>
    </source>
</evidence>
<protein>
    <submittedName>
        <fullName evidence="5">Tyrosine-type recombinase/integrase</fullName>
    </submittedName>
</protein>
<evidence type="ECO:0000313" key="5">
    <source>
        <dbReference type="EMBL" id="MFD1315169.1"/>
    </source>
</evidence>
<dbReference type="EMBL" id="JBHTMY010000002">
    <property type="protein sequence ID" value="MFD1315169.1"/>
    <property type="molecule type" value="Genomic_DNA"/>
</dbReference>
<dbReference type="InterPro" id="IPR010998">
    <property type="entry name" value="Integrase_recombinase_N"/>
</dbReference>
<organism evidence="5 6">
    <name type="scientific">Namhaeicola litoreus</name>
    <dbReference type="NCBI Taxonomy" id="1052145"/>
    <lineage>
        <taxon>Bacteria</taxon>
        <taxon>Pseudomonadati</taxon>
        <taxon>Bacteroidota</taxon>
        <taxon>Flavobacteriia</taxon>
        <taxon>Flavobacteriales</taxon>
        <taxon>Flavobacteriaceae</taxon>
        <taxon>Namhaeicola</taxon>
    </lineage>
</organism>
<reference evidence="6" key="1">
    <citation type="journal article" date="2019" name="Int. J. Syst. Evol. Microbiol.">
        <title>The Global Catalogue of Microorganisms (GCM) 10K type strain sequencing project: providing services to taxonomists for standard genome sequencing and annotation.</title>
        <authorList>
            <consortium name="The Broad Institute Genomics Platform"/>
            <consortium name="The Broad Institute Genome Sequencing Center for Infectious Disease"/>
            <person name="Wu L."/>
            <person name="Ma J."/>
        </authorList>
    </citation>
    <scope>NUCLEOTIDE SEQUENCE [LARGE SCALE GENOMIC DNA]</scope>
    <source>
        <strain evidence="6">CCUG 61485</strain>
    </source>
</reference>
<proteinExistence type="inferred from homology"/>
<dbReference type="PANTHER" id="PTHR30349">
    <property type="entry name" value="PHAGE INTEGRASE-RELATED"/>
    <property type="match status" value="1"/>
</dbReference>
<evidence type="ECO:0000256" key="3">
    <source>
        <dbReference type="ARBA" id="ARBA00023172"/>
    </source>
</evidence>
<dbReference type="InterPro" id="IPR011010">
    <property type="entry name" value="DNA_brk_join_enz"/>
</dbReference>
<feature type="domain" description="Tyr recombinase" evidence="4">
    <location>
        <begin position="227"/>
        <end position="412"/>
    </location>
</feature>
<keyword evidence="3" id="KW-0233">DNA recombination</keyword>
<keyword evidence="6" id="KW-1185">Reference proteome</keyword>
<evidence type="ECO:0000259" key="4">
    <source>
        <dbReference type="PROSITE" id="PS51898"/>
    </source>
</evidence>